<evidence type="ECO:0000256" key="3">
    <source>
        <dbReference type="ARBA" id="ARBA00022490"/>
    </source>
</evidence>
<dbReference type="InterPro" id="IPR027684">
    <property type="entry name" value="TBCC"/>
</dbReference>
<comment type="subunit">
    <text evidence="6">Supercomplex made of cofactors A to E. Cofactors A and D function by capturing and stabilizing tubulin in a quasi-native conformation. Cofactor E binds to the cofactor D-tubulin complex; interaction with cofactor C then causes the release of tubulin polypeptides that are committed to the native state.</text>
</comment>
<dbReference type="GO" id="GO:0007021">
    <property type="term" value="P:tubulin complex assembly"/>
    <property type="evidence" value="ECO:0007669"/>
    <property type="project" value="TreeGrafter"/>
</dbReference>
<dbReference type="PANTHER" id="PTHR15139:SF0">
    <property type="entry name" value="TUBULIN-SPECIFIC CHAPERONE C"/>
    <property type="match status" value="1"/>
</dbReference>
<organism evidence="9 10">
    <name type="scientific">Genlisea aurea</name>
    <dbReference type="NCBI Taxonomy" id="192259"/>
    <lineage>
        <taxon>Eukaryota</taxon>
        <taxon>Viridiplantae</taxon>
        <taxon>Streptophyta</taxon>
        <taxon>Embryophyta</taxon>
        <taxon>Tracheophyta</taxon>
        <taxon>Spermatophyta</taxon>
        <taxon>Magnoliopsida</taxon>
        <taxon>eudicotyledons</taxon>
        <taxon>Gunneridae</taxon>
        <taxon>Pentapetalae</taxon>
        <taxon>asterids</taxon>
        <taxon>lamiids</taxon>
        <taxon>Lamiales</taxon>
        <taxon>Lentibulariaceae</taxon>
        <taxon>Genlisea</taxon>
    </lineage>
</organism>
<dbReference type="Pfam" id="PF07986">
    <property type="entry name" value="TBCC"/>
    <property type="match status" value="1"/>
</dbReference>
<comment type="caution">
    <text evidence="9">The sequence shown here is derived from an EMBL/GenBank/DDBJ whole genome shotgun (WGS) entry which is preliminary data.</text>
</comment>
<dbReference type="InterPro" id="IPR038397">
    <property type="entry name" value="TBCC_N_sf"/>
</dbReference>
<dbReference type="SMART" id="SM00673">
    <property type="entry name" value="CARP"/>
    <property type="match status" value="2"/>
</dbReference>
<evidence type="ECO:0000313" key="10">
    <source>
        <dbReference type="Proteomes" id="UP000015453"/>
    </source>
</evidence>
<dbReference type="Proteomes" id="UP000015453">
    <property type="component" value="Unassembled WGS sequence"/>
</dbReference>
<feature type="non-terminal residue" evidence="9">
    <location>
        <position position="1"/>
    </location>
</feature>
<feature type="domain" description="C-CAP/cofactor C-like" evidence="8">
    <location>
        <begin position="154"/>
        <end position="309"/>
    </location>
</feature>
<feature type="region of interest" description="Disordered" evidence="7">
    <location>
        <begin position="13"/>
        <end position="49"/>
    </location>
</feature>
<comment type="similarity">
    <text evidence="2">Belongs to the TBCC family.</text>
</comment>
<comment type="subcellular location">
    <subcellularLocation>
        <location evidence="1">Cytoplasm</location>
    </subcellularLocation>
</comment>
<dbReference type="InterPro" id="IPR017901">
    <property type="entry name" value="C-CAP_CF_C-like"/>
</dbReference>
<keyword evidence="3" id="KW-0963">Cytoplasm</keyword>
<keyword evidence="5" id="KW-0143">Chaperone</keyword>
<sequence length="332" mass="37161">AALEARRDAMIERLSNRHQSRTAAAGKAEGGASSKPSDSFLSEFSKSKNSVESRLLEILRKSEPTQQKPDLDALSVEISALEKLAAEQSYLLLPYELRTCLNSISQLKQSLDKATALVVPRKKFSFKNKPSSRKPTSPPSAAVKEAATIIPTEPQKKLNSYNTSSPGLRNRHNEELVEVFSSPTDSHPPLPFTLSALNNCEVRLKGSLRALFIDQLMNCKVYVGVVMGSVLIDGAEDCIFIIASHQIRIHNARNCDFYLRLRSRPIIEDCRGVRFSPYRLSYQGLEKQLMEADLSEESGNWENVDDFRWLKGVRSPNWSVLPENERLATVDI</sequence>
<reference evidence="9 10" key="1">
    <citation type="journal article" date="2013" name="BMC Genomics">
        <title>The miniature genome of a carnivorous plant Genlisea aurea contains a low number of genes and short non-coding sequences.</title>
        <authorList>
            <person name="Leushkin E.V."/>
            <person name="Sutormin R.A."/>
            <person name="Nabieva E.R."/>
            <person name="Penin A.A."/>
            <person name="Kondrashov A.S."/>
            <person name="Logacheva M.D."/>
        </authorList>
    </citation>
    <scope>NUCLEOTIDE SEQUENCE [LARGE SCALE GENOMIC DNA]</scope>
</reference>
<dbReference type="AlphaFoldDB" id="S8D4V0"/>
<dbReference type="Gene3D" id="2.160.20.70">
    <property type="match status" value="1"/>
</dbReference>
<dbReference type="GO" id="GO:0015631">
    <property type="term" value="F:tubulin binding"/>
    <property type="evidence" value="ECO:0007669"/>
    <property type="project" value="InterPro"/>
</dbReference>
<proteinExistence type="inferred from homology"/>
<dbReference type="GO" id="GO:0007023">
    <property type="term" value="P:post-chaperonin tubulin folding pathway"/>
    <property type="evidence" value="ECO:0007669"/>
    <property type="project" value="InterPro"/>
</dbReference>
<dbReference type="InterPro" id="IPR012945">
    <property type="entry name" value="Tubulin-bd_cofactor_C_dom"/>
</dbReference>
<protein>
    <recommendedName>
        <fullName evidence="8">C-CAP/cofactor C-like domain-containing protein</fullName>
    </recommendedName>
</protein>
<evidence type="ECO:0000256" key="1">
    <source>
        <dbReference type="ARBA" id="ARBA00004496"/>
    </source>
</evidence>
<dbReference type="EMBL" id="AUSU01000078">
    <property type="protein sequence ID" value="EPS74410.1"/>
    <property type="molecule type" value="Genomic_DNA"/>
</dbReference>
<evidence type="ECO:0000256" key="5">
    <source>
        <dbReference type="ARBA" id="ARBA00023186"/>
    </source>
</evidence>
<dbReference type="InterPro" id="IPR031925">
    <property type="entry name" value="TBCC_N"/>
</dbReference>
<evidence type="ECO:0000256" key="2">
    <source>
        <dbReference type="ARBA" id="ARBA00008848"/>
    </source>
</evidence>
<keyword evidence="10" id="KW-1185">Reference proteome</keyword>
<dbReference type="PROSITE" id="PS51329">
    <property type="entry name" value="C_CAP_COFACTOR_C"/>
    <property type="match status" value="1"/>
</dbReference>
<feature type="non-terminal residue" evidence="9">
    <location>
        <position position="332"/>
    </location>
</feature>
<dbReference type="InterPro" id="IPR006599">
    <property type="entry name" value="CARP_motif"/>
</dbReference>
<accession>S8D4V0</accession>
<dbReference type="OrthoDB" id="194775at2759"/>
<evidence type="ECO:0000256" key="6">
    <source>
        <dbReference type="ARBA" id="ARBA00026055"/>
    </source>
</evidence>
<evidence type="ECO:0000256" key="4">
    <source>
        <dbReference type="ARBA" id="ARBA00022990"/>
    </source>
</evidence>
<dbReference type="InterPro" id="IPR016098">
    <property type="entry name" value="CAP/MinC_C"/>
</dbReference>
<feature type="compositionally biased region" description="Low complexity" evidence="7">
    <location>
        <begin position="23"/>
        <end position="35"/>
    </location>
</feature>
<name>S8D4V0_9LAMI</name>
<evidence type="ECO:0000256" key="7">
    <source>
        <dbReference type="SAM" id="MobiDB-lite"/>
    </source>
</evidence>
<evidence type="ECO:0000259" key="8">
    <source>
        <dbReference type="PROSITE" id="PS51329"/>
    </source>
</evidence>
<gene>
    <name evidence="9" type="ORF">M569_00346</name>
</gene>
<dbReference type="GO" id="GO:0005737">
    <property type="term" value="C:cytoplasm"/>
    <property type="evidence" value="ECO:0007669"/>
    <property type="project" value="UniProtKB-SubCell"/>
</dbReference>
<evidence type="ECO:0000313" key="9">
    <source>
        <dbReference type="EMBL" id="EPS74410.1"/>
    </source>
</evidence>
<keyword evidence="4" id="KW-0007">Acetylation</keyword>
<dbReference type="Pfam" id="PF16752">
    <property type="entry name" value="TBCC_N"/>
    <property type="match status" value="1"/>
</dbReference>
<dbReference type="Gene3D" id="1.20.58.1250">
    <property type="entry name" value="Tubulin Binding Cofactor C, N-terminal domain"/>
    <property type="match status" value="1"/>
</dbReference>
<dbReference type="PANTHER" id="PTHR15139">
    <property type="entry name" value="TUBULIN FOLDING COFACTOR C"/>
    <property type="match status" value="1"/>
</dbReference>